<feature type="transmembrane region" description="Helical" evidence="3">
    <location>
        <begin position="179"/>
        <end position="195"/>
    </location>
</feature>
<feature type="transmembrane region" description="Helical" evidence="3">
    <location>
        <begin position="231"/>
        <end position="250"/>
    </location>
</feature>
<evidence type="ECO:0000256" key="3">
    <source>
        <dbReference type="SAM" id="Phobius"/>
    </source>
</evidence>
<feature type="transmembrane region" description="Helical" evidence="3">
    <location>
        <begin position="201"/>
        <end position="224"/>
    </location>
</feature>
<keyword evidence="1" id="KW-0378">Hydrolase</keyword>
<name>D0MEI0_RHOM4</name>
<feature type="compositionally biased region" description="Low complexity" evidence="2">
    <location>
        <begin position="727"/>
        <end position="748"/>
    </location>
</feature>
<dbReference type="RefSeq" id="WP_012844818.1">
    <property type="nucleotide sequence ID" value="NC_013501.1"/>
</dbReference>
<keyword evidence="3" id="KW-0812">Transmembrane</keyword>
<dbReference type="PANTHER" id="PTHR43156">
    <property type="entry name" value="STAGE II SPORULATION PROTEIN E-RELATED"/>
    <property type="match status" value="1"/>
</dbReference>
<dbReference type="InterPro" id="IPR029016">
    <property type="entry name" value="GAF-like_dom_sf"/>
</dbReference>
<dbReference type="Gene3D" id="3.60.40.10">
    <property type="entry name" value="PPM-type phosphatase domain"/>
    <property type="match status" value="1"/>
</dbReference>
<keyword evidence="3" id="KW-0472">Membrane</keyword>
<dbReference type="EMBL" id="CP001807">
    <property type="protein sequence ID" value="ACY49208.1"/>
    <property type="molecule type" value="Genomic_DNA"/>
</dbReference>
<dbReference type="SMART" id="SM00331">
    <property type="entry name" value="PP2C_SIG"/>
    <property type="match status" value="1"/>
</dbReference>
<gene>
    <name evidence="6" type="ordered locus">Rmar_2329</name>
</gene>
<feature type="transmembrane region" description="Helical" evidence="3">
    <location>
        <begin position="90"/>
        <end position="109"/>
    </location>
</feature>
<accession>D0MEI0</accession>
<proteinExistence type="predicted"/>
<feature type="transmembrane region" description="Helical" evidence="3">
    <location>
        <begin position="270"/>
        <end position="292"/>
    </location>
</feature>
<dbReference type="PANTHER" id="PTHR43156:SF2">
    <property type="entry name" value="STAGE II SPORULATION PROTEIN E"/>
    <property type="match status" value="1"/>
</dbReference>
<dbReference type="eggNOG" id="COG2208">
    <property type="taxonomic scope" value="Bacteria"/>
</dbReference>
<evidence type="ECO:0000259" key="4">
    <source>
        <dbReference type="SMART" id="SM00065"/>
    </source>
</evidence>
<dbReference type="InterPro" id="IPR052016">
    <property type="entry name" value="Bact_Sigma-Reg"/>
</dbReference>
<feature type="domain" description="GAF" evidence="4">
    <location>
        <begin position="303"/>
        <end position="464"/>
    </location>
</feature>
<feature type="transmembrane region" description="Helical" evidence="3">
    <location>
        <begin position="135"/>
        <end position="159"/>
    </location>
</feature>
<dbReference type="eggNOG" id="COG2203">
    <property type="taxonomic scope" value="Bacteria"/>
</dbReference>
<dbReference type="Pfam" id="PF13185">
    <property type="entry name" value="GAF_2"/>
    <property type="match status" value="1"/>
</dbReference>
<dbReference type="KEGG" id="rmr:Rmar_2329"/>
<evidence type="ECO:0000259" key="5">
    <source>
        <dbReference type="SMART" id="SM00331"/>
    </source>
</evidence>
<evidence type="ECO:0000256" key="2">
    <source>
        <dbReference type="SAM" id="MobiDB-lite"/>
    </source>
</evidence>
<dbReference type="OrthoDB" id="9763484at2"/>
<feature type="domain" description="PPM-type phosphatase" evidence="5">
    <location>
        <begin position="491"/>
        <end position="711"/>
    </location>
</feature>
<dbReference type="InterPro" id="IPR036457">
    <property type="entry name" value="PPM-type-like_dom_sf"/>
</dbReference>
<dbReference type="InterPro" id="IPR001932">
    <property type="entry name" value="PPM-type_phosphatase-like_dom"/>
</dbReference>
<dbReference type="Pfam" id="PF07228">
    <property type="entry name" value="SpoIIE"/>
    <property type="match status" value="1"/>
</dbReference>
<protein>
    <submittedName>
        <fullName evidence="6">Protein serine phosphatase with GAF(S) sensor(S)</fullName>
    </submittedName>
</protein>
<organism evidence="6 7">
    <name type="scientific">Rhodothermus marinus (strain ATCC 43812 / DSM 4252 / R-10)</name>
    <name type="common">Rhodothermus obamensis</name>
    <dbReference type="NCBI Taxonomy" id="518766"/>
    <lineage>
        <taxon>Bacteria</taxon>
        <taxon>Pseudomonadati</taxon>
        <taxon>Rhodothermota</taxon>
        <taxon>Rhodothermia</taxon>
        <taxon>Rhodothermales</taxon>
        <taxon>Rhodothermaceae</taxon>
        <taxon>Rhodothermus</taxon>
    </lineage>
</organism>
<dbReference type="GO" id="GO:0016791">
    <property type="term" value="F:phosphatase activity"/>
    <property type="evidence" value="ECO:0007669"/>
    <property type="project" value="TreeGrafter"/>
</dbReference>
<feature type="region of interest" description="Disordered" evidence="2">
    <location>
        <begin position="721"/>
        <end position="748"/>
    </location>
</feature>
<dbReference type="Proteomes" id="UP000002221">
    <property type="component" value="Chromosome"/>
</dbReference>
<dbReference type="SMART" id="SM00065">
    <property type="entry name" value="GAF"/>
    <property type="match status" value="1"/>
</dbReference>
<dbReference type="STRING" id="518766.Rmar_2329"/>
<reference evidence="6 7" key="1">
    <citation type="journal article" date="2009" name="Stand. Genomic Sci.">
        <title>Complete genome sequence of Rhodothermus marinus type strain (R-10).</title>
        <authorList>
            <person name="Nolan M."/>
            <person name="Tindall B.J."/>
            <person name="Pomrenke H."/>
            <person name="Lapidus A."/>
            <person name="Copeland A."/>
            <person name="Glavina Del Rio T."/>
            <person name="Lucas S."/>
            <person name="Chen F."/>
            <person name="Tice H."/>
            <person name="Cheng J.F."/>
            <person name="Saunders E."/>
            <person name="Han C."/>
            <person name="Bruce D."/>
            <person name="Goodwin L."/>
            <person name="Chain P."/>
            <person name="Pitluck S."/>
            <person name="Ovchinikova G."/>
            <person name="Pati A."/>
            <person name="Ivanova N."/>
            <person name="Mavromatis K."/>
            <person name="Chen A."/>
            <person name="Palaniappan K."/>
            <person name="Land M."/>
            <person name="Hauser L."/>
            <person name="Chang Y.J."/>
            <person name="Jeffries C.D."/>
            <person name="Brettin T."/>
            <person name="Goker M."/>
            <person name="Bristow J."/>
            <person name="Eisen J.A."/>
            <person name="Markowitz V."/>
            <person name="Hugenholtz P."/>
            <person name="Kyrpides N.C."/>
            <person name="Klenk H.P."/>
            <person name="Detter J.C."/>
        </authorList>
    </citation>
    <scope>NUCLEOTIDE SEQUENCE [LARGE SCALE GENOMIC DNA]</scope>
    <source>
        <strain evidence="7">ATCC 43812 / DSM 4252 / R-10</strain>
    </source>
</reference>
<dbReference type="SUPFAM" id="SSF55781">
    <property type="entry name" value="GAF domain-like"/>
    <property type="match status" value="1"/>
</dbReference>
<keyword evidence="3" id="KW-1133">Transmembrane helix</keyword>
<keyword evidence="7" id="KW-1185">Reference proteome</keyword>
<evidence type="ECO:0000256" key="1">
    <source>
        <dbReference type="ARBA" id="ARBA00022801"/>
    </source>
</evidence>
<feature type="transmembrane region" description="Helical" evidence="3">
    <location>
        <begin position="24"/>
        <end position="46"/>
    </location>
</feature>
<dbReference type="InterPro" id="IPR003018">
    <property type="entry name" value="GAF"/>
</dbReference>
<dbReference type="HOGENOM" id="CLU_000445_43_6_10"/>
<dbReference type="Gene3D" id="3.30.450.40">
    <property type="match status" value="1"/>
</dbReference>
<evidence type="ECO:0000313" key="7">
    <source>
        <dbReference type="Proteomes" id="UP000002221"/>
    </source>
</evidence>
<feature type="transmembrane region" description="Helical" evidence="3">
    <location>
        <begin position="58"/>
        <end position="78"/>
    </location>
</feature>
<sequence length="748" mass="83220">MIRNVTIPSLQQTEMLLQQRRTRLFLLLPFFGTGYILSVVFHLLTWKSGTPPSTWVRLFYYDGLMLITYGALWLLLWGETHQRGTSPTRTFWSLTVASLLFLGLGYLVLRIGRPSGDLALSAPVTGFAYETGVPLTWAAVVQMNVLALLEALLAFWLLLQLRGLVLFKRTRQSERSWRWMLITMAGSALLVDLFQPGEFVLALLLSLPVGLMLRNAFRVAWILYLTFRQKLLNLGLTVLATGALSGTLAFTSGPAHEYVWHYSPALSSFVNLSLAFGILYLVTSFLSLLFHLPTTGAFQRKVDELAALHALMQMVSQVFDVERLTETIVRLPVEAGVAQAAWLALPDFQTTFRPRIVAAYNLPEGQTPEALVDIEALYQEVASRRQFLLLEQALTDHRVRARPEHGIGSLLVVPLIARNELLGVLFVTREVAYGFEQDDVEAISVFATQAALALDNARLLSERLEKERLARELAIARDVQRRLLPQQLPRLPGLQIVASSVPAQEVGGDYYDLLQLDNHRLAFIVADVAGKGTSAAFYMAELQGIFRALSPLNPDPVVFLTQANQALFETLERKAFISAVYGVFDVAKGTVTLARAGHPPPILLRPHAPPRLLRLQGLGLGLDRGELFCRTLQPCTLSLQAGDRLLLYTDGLIESRNDRGEAFGYDRLLQTLEAHARDTAVSLHRHLLEALAQFTGHPAYDDDLTLVIFQWQEVPMLQEARNRQDMQAQTAGASASTAQPSQPSKQAP</sequence>
<dbReference type="SUPFAM" id="SSF81606">
    <property type="entry name" value="PP2C-like"/>
    <property type="match status" value="1"/>
</dbReference>
<dbReference type="AlphaFoldDB" id="D0MEI0"/>
<evidence type="ECO:0000313" key="6">
    <source>
        <dbReference type="EMBL" id="ACY49208.1"/>
    </source>
</evidence>